<evidence type="ECO:0000256" key="1">
    <source>
        <dbReference type="SAM" id="MobiDB-lite"/>
    </source>
</evidence>
<gene>
    <name evidence="2" type="ORF">B0T19DRAFT_463706</name>
</gene>
<evidence type="ECO:0000313" key="2">
    <source>
        <dbReference type="EMBL" id="KAK3323824.1"/>
    </source>
</evidence>
<name>A0AAE0MAE1_9PEZI</name>
<feature type="region of interest" description="Disordered" evidence="1">
    <location>
        <begin position="184"/>
        <end position="217"/>
    </location>
</feature>
<evidence type="ECO:0000313" key="3">
    <source>
        <dbReference type="Proteomes" id="UP001286456"/>
    </source>
</evidence>
<sequence>METKREPTGQFLPLDEVDKKLEYLERLERYWKDYFPSLTGEPRDRYKPFHQIVIATVMMMDINTLRELASVSLPRIQRQYIIRRFLQDLMVMPCFVKMVITKKSLKDEAREDSNKQKVVDDLITRVRVDRAILDNHRCIVLGTENPEICHIVPFSVNDDDKSRAQFEKYLVMAATCIYSEKPELAADPESTPEDTDAADMAGNLTDDDITVDSPSTDGGLDDAEIELARLELWATLCRKVSSSKTGVSDRSWNEISLNKQLHDWWSKGYFAFKPLGIDGKIVKGLGPKGDTARYTQVKLQFHWMPRRDDIASTATPLNKTYGDPEANGLNPVLSQDRESSVFHRVQTGDIFYVKVEHRYAERMLAAFRIKWAAINILSMAGGAESLDDVGDYPEYLDENLNWMGDVKRGTTVLDLMKEWDD</sequence>
<dbReference type="Proteomes" id="UP001286456">
    <property type="component" value="Unassembled WGS sequence"/>
</dbReference>
<dbReference type="AlphaFoldDB" id="A0AAE0MAE1"/>
<accession>A0AAE0MAE1</accession>
<organism evidence="2 3">
    <name type="scientific">Cercophora scortea</name>
    <dbReference type="NCBI Taxonomy" id="314031"/>
    <lineage>
        <taxon>Eukaryota</taxon>
        <taxon>Fungi</taxon>
        <taxon>Dikarya</taxon>
        <taxon>Ascomycota</taxon>
        <taxon>Pezizomycotina</taxon>
        <taxon>Sordariomycetes</taxon>
        <taxon>Sordariomycetidae</taxon>
        <taxon>Sordariales</taxon>
        <taxon>Lasiosphaeriaceae</taxon>
        <taxon>Cercophora</taxon>
    </lineage>
</organism>
<reference evidence="2" key="1">
    <citation type="journal article" date="2023" name="Mol. Phylogenet. Evol.">
        <title>Genome-scale phylogeny and comparative genomics of the fungal order Sordariales.</title>
        <authorList>
            <person name="Hensen N."/>
            <person name="Bonometti L."/>
            <person name="Westerberg I."/>
            <person name="Brannstrom I.O."/>
            <person name="Guillou S."/>
            <person name="Cros-Aarteil S."/>
            <person name="Calhoun S."/>
            <person name="Haridas S."/>
            <person name="Kuo A."/>
            <person name="Mondo S."/>
            <person name="Pangilinan J."/>
            <person name="Riley R."/>
            <person name="LaButti K."/>
            <person name="Andreopoulos B."/>
            <person name="Lipzen A."/>
            <person name="Chen C."/>
            <person name="Yan M."/>
            <person name="Daum C."/>
            <person name="Ng V."/>
            <person name="Clum A."/>
            <person name="Steindorff A."/>
            <person name="Ohm R.A."/>
            <person name="Martin F."/>
            <person name="Silar P."/>
            <person name="Natvig D.O."/>
            <person name="Lalanne C."/>
            <person name="Gautier V."/>
            <person name="Ament-Velasquez S.L."/>
            <person name="Kruys A."/>
            <person name="Hutchinson M.I."/>
            <person name="Powell A.J."/>
            <person name="Barry K."/>
            <person name="Miller A.N."/>
            <person name="Grigoriev I.V."/>
            <person name="Debuchy R."/>
            <person name="Gladieux P."/>
            <person name="Hiltunen Thoren M."/>
            <person name="Johannesson H."/>
        </authorList>
    </citation>
    <scope>NUCLEOTIDE SEQUENCE</scope>
    <source>
        <strain evidence="2">SMH4131-1</strain>
    </source>
</reference>
<proteinExistence type="predicted"/>
<keyword evidence="3" id="KW-1185">Reference proteome</keyword>
<evidence type="ECO:0008006" key="4">
    <source>
        <dbReference type="Google" id="ProtNLM"/>
    </source>
</evidence>
<reference evidence="2" key="2">
    <citation type="submission" date="2023-06" db="EMBL/GenBank/DDBJ databases">
        <authorList>
            <consortium name="Lawrence Berkeley National Laboratory"/>
            <person name="Haridas S."/>
            <person name="Hensen N."/>
            <person name="Bonometti L."/>
            <person name="Westerberg I."/>
            <person name="Brannstrom I.O."/>
            <person name="Guillou S."/>
            <person name="Cros-Aarteil S."/>
            <person name="Calhoun S."/>
            <person name="Kuo A."/>
            <person name="Mondo S."/>
            <person name="Pangilinan J."/>
            <person name="Riley R."/>
            <person name="Labutti K."/>
            <person name="Andreopoulos B."/>
            <person name="Lipzen A."/>
            <person name="Chen C."/>
            <person name="Yanf M."/>
            <person name="Daum C."/>
            <person name="Ng V."/>
            <person name="Clum A."/>
            <person name="Steindorff A."/>
            <person name="Ohm R."/>
            <person name="Martin F."/>
            <person name="Silar P."/>
            <person name="Natvig D."/>
            <person name="Lalanne C."/>
            <person name="Gautier V."/>
            <person name="Ament-Velasquez S.L."/>
            <person name="Kruys A."/>
            <person name="Hutchinson M.I."/>
            <person name="Powell A.J."/>
            <person name="Barry K."/>
            <person name="Miller A.N."/>
            <person name="Grigoriev I.V."/>
            <person name="Debuchy R."/>
            <person name="Gladieux P."/>
            <person name="Thoren M.H."/>
            <person name="Johannesson H."/>
        </authorList>
    </citation>
    <scope>NUCLEOTIDE SEQUENCE</scope>
    <source>
        <strain evidence="2">SMH4131-1</strain>
    </source>
</reference>
<protein>
    <recommendedName>
        <fullName evidence="4">HNH nuclease domain-containing protein</fullName>
    </recommendedName>
</protein>
<comment type="caution">
    <text evidence="2">The sequence shown here is derived from an EMBL/GenBank/DDBJ whole genome shotgun (WGS) entry which is preliminary data.</text>
</comment>
<dbReference type="EMBL" id="JAUEPO010000004">
    <property type="protein sequence ID" value="KAK3323824.1"/>
    <property type="molecule type" value="Genomic_DNA"/>
</dbReference>